<feature type="non-terminal residue" evidence="3">
    <location>
        <position position="92"/>
    </location>
</feature>
<comment type="caution">
    <text evidence="3">The sequence shown here is derived from an EMBL/GenBank/DDBJ whole genome shotgun (WGS) entry which is preliminary data.</text>
</comment>
<proteinExistence type="predicted"/>
<keyword evidence="2" id="KW-0472">Membrane</keyword>
<accession>A0A9D2Q0V4</accession>
<keyword evidence="2" id="KW-0812">Transmembrane</keyword>
<name>A0A9D2Q0V4_9MICO</name>
<feature type="region of interest" description="Disordered" evidence="1">
    <location>
        <begin position="1"/>
        <end position="54"/>
    </location>
</feature>
<feature type="compositionally biased region" description="Low complexity" evidence="1">
    <location>
        <begin position="8"/>
        <end position="28"/>
    </location>
</feature>
<keyword evidence="2" id="KW-1133">Transmembrane helix</keyword>
<reference evidence="3" key="1">
    <citation type="journal article" date="2021" name="PeerJ">
        <title>Extensive microbial diversity within the chicken gut microbiome revealed by metagenomics and culture.</title>
        <authorList>
            <person name="Gilroy R."/>
            <person name="Ravi A."/>
            <person name="Getino M."/>
            <person name="Pursley I."/>
            <person name="Horton D.L."/>
            <person name="Alikhan N.F."/>
            <person name="Baker D."/>
            <person name="Gharbi K."/>
            <person name="Hall N."/>
            <person name="Watson M."/>
            <person name="Adriaenssens E.M."/>
            <person name="Foster-Nyarko E."/>
            <person name="Jarju S."/>
            <person name="Secka A."/>
            <person name="Antonio M."/>
            <person name="Oren A."/>
            <person name="Chaudhuri R.R."/>
            <person name="La Ragione R."/>
            <person name="Hildebrand F."/>
            <person name="Pallen M.J."/>
        </authorList>
    </citation>
    <scope>NUCLEOTIDE SEQUENCE</scope>
    <source>
        <strain evidence="3">CHK130-7132</strain>
    </source>
</reference>
<dbReference type="Proteomes" id="UP000823854">
    <property type="component" value="Unassembled WGS sequence"/>
</dbReference>
<evidence type="ECO:0000313" key="3">
    <source>
        <dbReference type="EMBL" id="HJC70799.1"/>
    </source>
</evidence>
<dbReference type="AlphaFoldDB" id="A0A9D2Q0V4"/>
<feature type="transmembrane region" description="Helical" evidence="2">
    <location>
        <begin position="69"/>
        <end position="89"/>
    </location>
</feature>
<dbReference type="EMBL" id="DWWC01000299">
    <property type="protein sequence ID" value="HJC70799.1"/>
    <property type="molecule type" value="Genomic_DNA"/>
</dbReference>
<gene>
    <name evidence="3" type="ORF">H9932_14140</name>
</gene>
<evidence type="ECO:0000256" key="1">
    <source>
        <dbReference type="SAM" id="MobiDB-lite"/>
    </source>
</evidence>
<evidence type="ECO:0000313" key="4">
    <source>
        <dbReference type="Proteomes" id="UP000823854"/>
    </source>
</evidence>
<protein>
    <submittedName>
        <fullName evidence="3">Uncharacterized protein</fullName>
    </submittedName>
</protein>
<organism evidence="3 4">
    <name type="scientific">Candidatus Brachybacterium intestinipullorum</name>
    <dbReference type="NCBI Taxonomy" id="2838512"/>
    <lineage>
        <taxon>Bacteria</taxon>
        <taxon>Bacillati</taxon>
        <taxon>Actinomycetota</taxon>
        <taxon>Actinomycetes</taxon>
        <taxon>Micrococcales</taxon>
        <taxon>Dermabacteraceae</taxon>
        <taxon>Brachybacterium</taxon>
    </lineage>
</organism>
<sequence length="92" mass="9694">MRRRRSAGESAAGPAGEPVPGTAGVGEPQGQQRRHGLLDPPASPPLDRPLHVDPSWSPARLSAQIVRSALRFVAPGSALLILYNTALMLQPV</sequence>
<evidence type="ECO:0000256" key="2">
    <source>
        <dbReference type="SAM" id="Phobius"/>
    </source>
</evidence>
<reference evidence="3" key="2">
    <citation type="submission" date="2021-04" db="EMBL/GenBank/DDBJ databases">
        <authorList>
            <person name="Gilroy R."/>
        </authorList>
    </citation>
    <scope>NUCLEOTIDE SEQUENCE</scope>
    <source>
        <strain evidence="3">CHK130-7132</strain>
    </source>
</reference>